<dbReference type="EMBL" id="JAVDQD010000004">
    <property type="protein sequence ID" value="MDR6240282.1"/>
    <property type="molecule type" value="Genomic_DNA"/>
</dbReference>
<keyword evidence="2" id="KW-1185">Reference proteome</keyword>
<dbReference type="SUPFAM" id="SSF160104">
    <property type="entry name" value="Acetoacetate decarboxylase-like"/>
    <property type="match status" value="1"/>
</dbReference>
<sequence length="256" mass="29909">MKLIKIIFVLSFFLSISRGHSQNNQERKFTYHENYGIFTYYETKEKEIYRELLPEEFEMPNQLLVHAFINDFYKMDSQTQPYKEFAIFLLGIYRGEKIWHCVYMPVTSKESMIAGKWKLGLPKTIGDIKFNIQPPIYEGIALDEDNCTVTLKMSTDNFDLKKENKSRIEELTLIPKINILNGDIIQMNQSRSKSVFEISDKFPSRLKVIFGEGTINMSLNNKVKDHSHPLKLIPSKILGTYYLHNTIPFRLGSSSR</sequence>
<dbReference type="Gene3D" id="2.40.400.10">
    <property type="entry name" value="Acetoacetate decarboxylase-like"/>
    <property type="match status" value="1"/>
</dbReference>
<dbReference type="Pfam" id="PF06314">
    <property type="entry name" value="ADC"/>
    <property type="match status" value="1"/>
</dbReference>
<gene>
    <name evidence="1" type="ORF">HNQ88_003348</name>
</gene>
<evidence type="ECO:0000313" key="1">
    <source>
        <dbReference type="EMBL" id="MDR6240282.1"/>
    </source>
</evidence>
<accession>A0AAE4BU26</accession>
<evidence type="ECO:0008006" key="3">
    <source>
        <dbReference type="Google" id="ProtNLM"/>
    </source>
</evidence>
<comment type="caution">
    <text evidence="1">The sequence shown here is derived from an EMBL/GenBank/DDBJ whole genome shotgun (WGS) entry which is preliminary data.</text>
</comment>
<dbReference type="InterPro" id="IPR010451">
    <property type="entry name" value="Acetoacetate_decarboxylase"/>
</dbReference>
<organism evidence="1 2">
    <name type="scientific">Aureibacter tunicatorum</name>
    <dbReference type="NCBI Taxonomy" id="866807"/>
    <lineage>
        <taxon>Bacteria</taxon>
        <taxon>Pseudomonadati</taxon>
        <taxon>Bacteroidota</taxon>
        <taxon>Cytophagia</taxon>
        <taxon>Cytophagales</taxon>
        <taxon>Persicobacteraceae</taxon>
        <taxon>Aureibacter</taxon>
    </lineage>
</organism>
<dbReference type="AlphaFoldDB" id="A0AAE4BU26"/>
<proteinExistence type="predicted"/>
<dbReference type="InterPro" id="IPR023375">
    <property type="entry name" value="ADC_dom_sf"/>
</dbReference>
<dbReference type="GO" id="GO:0016829">
    <property type="term" value="F:lyase activity"/>
    <property type="evidence" value="ECO:0007669"/>
    <property type="project" value="InterPro"/>
</dbReference>
<protein>
    <recommendedName>
        <fullName evidence="3">Acetoacetate decarboxylase</fullName>
    </recommendedName>
</protein>
<name>A0AAE4BU26_9BACT</name>
<dbReference type="Proteomes" id="UP001185092">
    <property type="component" value="Unassembled WGS sequence"/>
</dbReference>
<reference evidence="1" key="1">
    <citation type="submission" date="2023-07" db="EMBL/GenBank/DDBJ databases">
        <title>Genomic Encyclopedia of Type Strains, Phase IV (KMG-IV): sequencing the most valuable type-strain genomes for metagenomic binning, comparative biology and taxonomic classification.</title>
        <authorList>
            <person name="Goeker M."/>
        </authorList>
    </citation>
    <scope>NUCLEOTIDE SEQUENCE</scope>
    <source>
        <strain evidence="1">DSM 26174</strain>
    </source>
</reference>
<dbReference type="RefSeq" id="WP_309940181.1">
    <property type="nucleotide sequence ID" value="NZ_AP025305.1"/>
</dbReference>
<evidence type="ECO:0000313" key="2">
    <source>
        <dbReference type="Proteomes" id="UP001185092"/>
    </source>
</evidence>